<reference evidence="1" key="2">
    <citation type="journal article" date="2015" name="Fish Shellfish Immunol.">
        <title>Early steps in the European eel (Anguilla anguilla)-Vibrio vulnificus interaction in the gills: Role of the RtxA13 toxin.</title>
        <authorList>
            <person name="Callol A."/>
            <person name="Pajuelo D."/>
            <person name="Ebbesson L."/>
            <person name="Teles M."/>
            <person name="MacKenzie S."/>
            <person name="Amaro C."/>
        </authorList>
    </citation>
    <scope>NUCLEOTIDE SEQUENCE</scope>
</reference>
<sequence>MKHDRQLETKPIRRFLVATLMLHHSVLFKISGVCGSHDATHWLYGYIYNLKAHHS</sequence>
<reference evidence="1" key="1">
    <citation type="submission" date="2014-11" db="EMBL/GenBank/DDBJ databases">
        <authorList>
            <person name="Amaro Gonzalez C."/>
        </authorList>
    </citation>
    <scope>NUCLEOTIDE SEQUENCE</scope>
</reference>
<proteinExistence type="predicted"/>
<dbReference type="AlphaFoldDB" id="A0A0E9WZV9"/>
<protein>
    <submittedName>
        <fullName evidence="1">Uncharacterized protein</fullName>
    </submittedName>
</protein>
<name>A0A0E9WZV9_ANGAN</name>
<accession>A0A0E9WZV9</accession>
<evidence type="ECO:0000313" key="1">
    <source>
        <dbReference type="EMBL" id="JAH95869.1"/>
    </source>
</evidence>
<dbReference type="EMBL" id="GBXM01012708">
    <property type="protein sequence ID" value="JAH95869.1"/>
    <property type="molecule type" value="Transcribed_RNA"/>
</dbReference>
<organism evidence="1">
    <name type="scientific">Anguilla anguilla</name>
    <name type="common">European freshwater eel</name>
    <name type="synonym">Muraena anguilla</name>
    <dbReference type="NCBI Taxonomy" id="7936"/>
    <lineage>
        <taxon>Eukaryota</taxon>
        <taxon>Metazoa</taxon>
        <taxon>Chordata</taxon>
        <taxon>Craniata</taxon>
        <taxon>Vertebrata</taxon>
        <taxon>Euteleostomi</taxon>
        <taxon>Actinopterygii</taxon>
        <taxon>Neopterygii</taxon>
        <taxon>Teleostei</taxon>
        <taxon>Anguilliformes</taxon>
        <taxon>Anguillidae</taxon>
        <taxon>Anguilla</taxon>
    </lineage>
</organism>